<dbReference type="InterPro" id="IPR043740">
    <property type="entry name" value="DUF5685"/>
</dbReference>
<protein>
    <submittedName>
        <fullName evidence="1">Uncharacterized protein</fullName>
    </submittedName>
</protein>
<keyword evidence="2" id="KW-1185">Reference proteome</keyword>
<dbReference type="Proteomes" id="UP000245921">
    <property type="component" value="Unassembled WGS sequence"/>
</dbReference>
<comment type="caution">
    <text evidence="1">The sequence shown here is derived from an EMBL/GenBank/DDBJ whole genome shotgun (WGS) entry which is preliminary data.</text>
</comment>
<dbReference type="AlphaFoldDB" id="A0AA45C973"/>
<dbReference type="EMBL" id="QGGI01000001">
    <property type="protein sequence ID" value="PWJ96576.1"/>
    <property type="molecule type" value="Genomic_DNA"/>
</dbReference>
<name>A0AA45C973_9BACT</name>
<accession>A0AA45C973</accession>
<gene>
    <name evidence="1" type="ORF">C7380_101149</name>
</gene>
<sequence length="285" mass="34386">MYGYISIYFKPSEEERRNYLYHYCGMCHNLKANFGNLYRPTIIKEVVLFSIMQNETKDIKEFKCPWMKFGTRYRPNQMEFLDKYSYLNLLIIYGKLIDYKLEGYPISLKFLKKIKEKLSNEYDNNFLCEYEKLMEYQDEIEKSRLDIDCYAKPTQLLMNLLFKKFFNAQNATLPVSIGTLIYIVDSIYDFSKDIKRKKFNAISNSFDIKDLQELEINDKERLLFTYDLCSMDIMEEYEKYTLHNKHLVKKLLSFSINYHRYKITSILNGGENNERCEKQDIKWSI</sequence>
<organism evidence="1 2">
    <name type="scientific">Oceanotoga teriensis</name>
    <dbReference type="NCBI Taxonomy" id="515440"/>
    <lineage>
        <taxon>Bacteria</taxon>
        <taxon>Thermotogati</taxon>
        <taxon>Thermotogota</taxon>
        <taxon>Thermotogae</taxon>
        <taxon>Petrotogales</taxon>
        <taxon>Petrotogaceae</taxon>
        <taxon>Oceanotoga</taxon>
    </lineage>
</organism>
<dbReference type="Pfam" id="PF18937">
    <property type="entry name" value="DUF5685"/>
    <property type="match status" value="1"/>
</dbReference>
<evidence type="ECO:0000313" key="1">
    <source>
        <dbReference type="EMBL" id="PWJ96576.1"/>
    </source>
</evidence>
<dbReference type="RefSeq" id="WP_109603566.1">
    <property type="nucleotide sequence ID" value="NZ_JAMHJO010000010.1"/>
</dbReference>
<reference evidence="1 2" key="1">
    <citation type="submission" date="2018-05" db="EMBL/GenBank/DDBJ databases">
        <title>Genomic Encyclopedia of Type Strains, Phase IV (KMG-IV): sequencing the most valuable type-strain genomes for metagenomic binning, comparative biology and taxonomic classification.</title>
        <authorList>
            <person name="Goeker M."/>
        </authorList>
    </citation>
    <scope>NUCLEOTIDE SEQUENCE [LARGE SCALE GENOMIC DNA]</scope>
    <source>
        <strain evidence="1 2">DSM 24906</strain>
    </source>
</reference>
<proteinExistence type="predicted"/>
<evidence type="ECO:0000313" key="2">
    <source>
        <dbReference type="Proteomes" id="UP000245921"/>
    </source>
</evidence>